<dbReference type="InterPro" id="IPR030823">
    <property type="entry name" value="IolE/MocC"/>
</dbReference>
<dbReference type="EMBL" id="AP018216">
    <property type="protein sequence ID" value="BAY72558.1"/>
    <property type="molecule type" value="Genomic_DNA"/>
</dbReference>
<dbReference type="SUPFAM" id="SSF51658">
    <property type="entry name" value="Xylose isomerase-like"/>
    <property type="match status" value="1"/>
</dbReference>
<evidence type="ECO:0000313" key="3">
    <source>
        <dbReference type="Proteomes" id="UP000217507"/>
    </source>
</evidence>
<dbReference type="AlphaFoldDB" id="A0A1Z4KUG1"/>
<evidence type="ECO:0000313" key="2">
    <source>
        <dbReference type="EMBL" id="BAY72558.1"/>
    </source>
</evidence>
<organism evidence="2 3">
    <name type="scientific">Trichormus variabilis NIES-23</name>
    <dbReference type="NCBI Taxonomy" id="1973479"/>
    <lineage>
        <taxon>Bacteria</taxon>
        <taxon>Bacillati</taxon>
        <taxon>Cyanobacteriota</taxon>
        <taxon>Cyanophyceae</taxon>
        <taxon>Nostocales</taxon>
        <taxon>Nostocaceae</taxon>
        <taxon>Trichormus</taxon>
    </lineage>
</organism>
<dbReference type="InterPro" id="IPR050312">
    <property type="entry name" value="IolE/XylAMocC-like"/>
</dbReference>
<evidence type="ECO:0000259" key="1">
    <source>
        <dbReference type="Pfam" id="PF01261"/>
    </source>
</evidence>
<dbReference type="Gene3D" id="3.20.20.150">
    <property type="entry name" value="Divalent-metal-dependent TIM barrel enzymes"/>
    <property type="match status" value="1"/>
</dbReference>
<dbReference type="SMR" id="A0A1Z4KUG1"/>
<feature type="domain" description="Xylose isomerase-like TIM barrel" evidence="1">
    <location>
        <begin position="112"/>
        <end position="355"/>
    </location>
</feature>
<sequence length="371" mass="41214">MLAKNECKINRSSILSKIKEIRRLFALSFVFILVGINSFILPATAAPSGNNSVLVSLVTPSSKPALLNPTFDPTKVNLGITPTGWSNSDDLTIDLDPPIPFEQILSEMALSGFKGSQMSPKFPSKIKDLKKELKLRDLKISEPWVGTLFTEGKDDETLKEFNKQVAFMKEMKGKNIVVAELGGAVHQKKCVDPLVNRPRFTDEQWVDLVKGLNKLGSIANENGMQLVYHPHIGTGVENFADIDRLMKGTDSENVKLLLDTGHLYYAGVDPLAVTKKYANRIKHVHLKNIRQPILDASKKTGRSFLDSIRAGIFTVPGDKDGAIDFQPILQELAKAKYEGWLMVEAEQDPNKANPLTYALIARNYLRQVTDL</sequence>
<name>A0A1Z4KUG1_ANAVA</name>
<dbReference type="PANTHER" id="PTHR12110">
    <property type="entry name" value="HYDROXYPYRUVATE ISOMERASE"/>
    <property type="match status" value="1"/>
</dbReference>
<dbReference type="InterPro" id="IPR013022">
    <property type="entry name" value="Xyl_isomerase-like_TIM-brl"/>
</dbReference>
<dbReference type="PANTHER" id="PTHR12110:SF41">
    <property type="entry name" value="INOSOSE DEHYDRATASE"/>
    <property type="match status" value="1"/>
</dbReference>
<dbReference type="Pfam" id="PF01261">
    <property type="entry name" value="AP_endonuc_2"/>
    <property type="match status" value="1"/>
</dbReference>
<dbReference type="Proteomes" id="UP000217507">
    <property type="component" value="Chromosome"/>
</dbReference>
<dbReference type="NCBIfam" id="TIGR04379">
    <property type="entry name" value="myo_inos_iolE"/>
    <property type="match status" value="1"/>
</dbReference>
<gene>
    <name evidence="2" type="ORF">NIES23_53860</name>
</gene>
<protein>
    <recommendedName>
        <fullName evidence="1">Xylose isomerase-like TIM barrel domain-containing protein</fullName>
    </recommendedName>
</protein>
<dbReference type="InterPro" id="IPR036237">
    <property type="entry name" value="Xyl_isomerase-like_sf"/>
</dbReference>
<reference evidence="2 3" key="1">
    <citation type="submission" date="2017-06" db="EMBL/GenBank/DDBJ databases">
        <title>Genome sequencing of cyanobaciteial culture collection at National Institute for Environmental Studies (NIES).</title>
        <authorList>
            <person name="Hirose Y."/>
            <person name="Shimura Y."/>
            <person name="Fujisawa T."/>
            <person name="Nakamura Y."/>
            <person name="Kawachi M."/>
        </authorList>
    </citation>
    <scope>NUCLEOTIDE SEQUENCE [LARGE SCALE GENOMIC DNA]</scope>
    <source>
        <strain evidence="2 3">NIES-23</strain>
    </source>
</reference>
<proteinExistence type="predicted"/>
<accession>A0A1Z4KUG1</accession>